<comment type="caution">
    <text evidence="2">The sequence shown here is derived from an EMBL/GenBank/DDBJ whole genome shotgun (WGS) entry which is preliminary data.</text>
</comment>
<dbReference type="PROSITE" id="PS51318">
    <property type="entry name" value="TAT"/>
    <property type="match status" value="1"/>
</dbReference>
<dbReference type="RefSeq" id="WP_273737023.1">
    <property type="nucleotide sequence ID" value="NZ_JAQIVI010000034.1"/>
</dbReference>
<organism evidence="2 3">
    <name type="scientific">Natrinema soli</name>
    <dbReference type="NCBI Taxonomy" id="1930624"/>
    <lineage>
        <taxon>Archaea</taxon>
        <taxon>Methanobacteriati</taxon>
        <taxon>Methanobacteriota</taxon>
        <taxon>Stenosarchaea group</taxon>
        <taxon>Halobacteria</taxon>
        <taxon>Halobacteriales</taxon>
        <taxon>Natrialbaceae</taxon>
        <taxon>Natrinema</taxon>
    </lineage>
</organism>
<reference evidence="2 3" key="1">
    <citation type="journal article" date="2019" name="Int. J. Syst. Evol. Microbiol.">
        <title>The Global Catalogue of Microorganisms (GCM) 10K type strain sequencing project: providing services to taxonomists for standard genome sequencing and annotation.</title>
        <authorList>
            <consortium name="The Broad Institute Genomics Platform"/>
            <consortium name="The Broad Institute Genome Sequencing Center for Infectious Disease"/>
            <person name="Wu L."/>
            <person name="Ma J."/>
        </authorList>
    </citation>
    <scope>NUCLEOTIDE SEQUENCE [LARGE SCALE GENOMIC DNA]</scope>
    <source>
        <strain evidence="2 3">LMG 29247</strain>
    </source>
</reference>
<proteinExistence type="predicted"/>
<keyword evidence="3" id="KW-1185">Reference proteome</keyword>
<dbReference type="AlphaFoldDB" id="A0ABD5SH82"/>
<evidence type="ECO:0000256" key="1">
    <source>
        <dbReference type="SAM" id="MobiDB-lite"/>
    </source>
</evidence>
<feature type="region of interest" description="Disordered" evidence="1">
    <location>
        <begin position="311"/>
        <end position="380"/>
    </location>
</feature>
<gene>
    <name evidence="2" type="ORF">ACFQE6_02240</name>
</gene>
<evidence type="ECO:0008006" key="4">
    <source>
        <dbReference type="Google" id="ProtNLM"/>
    </source>
</evidence>
<evidence type="ECO:0000313" key="3">
    <source>
        <dbReference type="Proteomes" id="UP001596383"/>
    </source>
</evidence>
<dbReference type="Proteomes" id="UP001596383">
    <property type="component" value="Unassembled WGS sequence"/>
</dbReference>
<sequence>MQENDRSQIGRRGVVKGIGGLAALSMSNATFATAQAAMDSPLQSDPHTADTYRSIVDAIVPRTPQLEDELGPEHVPGGIDVELEKFLIWDFNHFQEIRAEMVTEKDFLLDNTLSGDSGPEMPRSLFEVTVDTTGLGSDLDALLDLADISLLDLDLDGKALEEHLTFGPIERFEIGFADLDDATKGAAEFELLVETGNETVHRVLQNYPYAALFTLVFDLAAAEFVALGKNEGPVSPNEQFPGGGTFTRLSREDRLRCLWTIIDGGAIDTLDDLLSPLVPDAGILKYVVMAVNGLHGFGYYTEWSGYGNTKMNTPNEREMQTEPGEVQSHQQSGYPGPVPGHAADWRHAVPGGFADPKAKNLNLPDDLTGDDVIDGIGGDT</sequence>
<accession>A0ABD5SH82</accession>
<dbReference type="InterPro" id="IPR006311">
    <property type="entry name" value="TAT_signal"/>
</dbReference>
<dbReference type="EMBL" id="JBHSWV010000034">
    <property type="protein sequence ID" value="MFC6763919.1"/>
    <property type="molecule type" value="Genomic_DNA"/>
</dbReference>
<protein>
    <recommendedName>
        <fullName evidence="4">Gluconate 2-dehydrogenase subunit 3 family protein</fullName>
    </recommendedName>
</protein>
<name>A0ABD5SH82_9EURY</name>
<evidence type="ECO:0000313" key="2">
    <source>
        <dbReference type="EMBL" id="MFC6763919.1"/>
    </source>
</evidence>